<proteinExistence type="predicted"/>
<reference evidence="4 5" key="2">
    <citation type="journal article" date="2016" name="Int. J. Syst. Evol. Microbiol.">
        <title>Paenibacillus bovis sp. nov., isolated from raw yak (Bos grunniens) milk.</title>
        <authorList>
            <person name="Gao C."/>
            <person name="Han J."/>
            <person name="Liu Z."/>
            <person name="Xu X."/>
            <person name="Hang F."/>
            <person name="Wu Z."/>
        </authorList>
    </citation>
    <scope>NUCLEOTIDE SEQUENCE [LARGE SCALE GENOMIC DNA]</scope>
    <source>
        <strain evidence="4 5">BD3526</strain>
    </source>
</reference>
<evidence type="ECO:0000313" key="4">
    <source>
        <dbReference type="EMBL" id="ANF95735.1"/>
    </source>
</evidence>
<evidence type="ECO:0000256" key="1">
    <source>
        <dbReference type="ARBA" id="ARBA00004241"/>
    </source>
</evidence>
<evidence type="ECO:0000256" key="2">
    <source>
        <dbReference type="ARBA" id="ARBA00023287"/>
    </source>
</evidence>
<evidence type="ECO:0008006" key="6">
    <source>
        <dbReference type="Google" id="ProtNLM"/>
    </source>
</evidence>
<comment type="subcellular location">
    <subcellularLocation>
        <location evidence="1">Cell surface</location>
    </subcellularLocation>
</comment>
<accession>A0A172ZDL1</accession>
<protein>
    <recommendedName>
        <fullName evidence="6">Prepilin-type N-terminal cleavage/methylation domain-containing protein</fullName>
    </recommendedName>
</protein>
<keyword evidence="3" id="KW-0812">Transmembrane</keyword>
<dbReference type="STRING" id="1616788.AR543_06785"/>
<keyword evidence="2" id="KW-0178">Competence</keyword>
<sequence>MKLFVERLRSQNGFTLIEVLAALLITGIMTAVIYAVAVFGLRSYLQINGENILRANGDILTSSIITQLYDFAPEKVRQITSGDHPVGIRLERASQLSGSPAGDMEISDIYIYGGVLYIGKVQQIAAVNKSVLSSGLQLPSDAAPGSLLHDNNHDGVDDLARAVVLENRLQLDSGSTIAIQSQDGSTFYTTGIINVLLDLSNDSQGQDQQMTLESSFGF</sequence>
<dbReference type="InterPro" id="IPR012902">
    <property type="entry name" value="N_methyl_site"/>
</dbReference>
<dbReference type="Pfam" id="PF07963">
    <property type="entry name" value="N_methyl"/>
    <property type="match status" value="1"/>
</dbReference>
<dbReference type="GO" id="GO:0030420">
    <property type="term" value="P:establishment of competence for transformation"/>
    <property type="evidence" value="ECO:0007669"/>
    <property type="project" value="UniProtKB-KW"/>
</dbReference>
<dbReference type="Proteomes" id="UP000078148">
    <property type="component" value="Chromosome"/>
</dbReference>
<name>A0A172ZDL1_9BACL</name>
<dbReference type="RefSeq" id="WP_060532943.1">
    <property type="nucleotide sequence ID" value="NZ_CP013023.1"/>
</dbReference>
<keyword evidence="5" id="KW-1185">Reference proteome</keyword>
<keyword evidence="3" id="KW-1133">Transmembrane helix</keyword>
<organism evidence="4 5">
    <name type="scientific">Paenibacillus bovis</name>
    <dbReference type="NCBI Taxonomy" id="1616788"/>
    <lineage>
        <taxon>Bacteria</taxon>
        <taxon>Bacillati</taxon>
        <taxon>Bacillota</taxon>
        <taxon>Bacilli</taxon>
        <taxon>Bacillales</taxon>
        <taxon>Paenibacillaceae</taxon>
        <taxon>Paenibacillus</taxon>
    </lineage>
</organism>
<dbReference type="EMBL" id="CP013023">
    <property type="protein sequence ID" value="ANF95735.1"/>
    <property type="molecule type" value="Genomic_DNA"/>
</dbReference>
<dbReference type="NCBIfam" id="TIGR02532">
    <property type="entry name" value="IV_pilin_GFxxxE"/>
    <property type="match status" value="1"/>
</dbReference>
<keyword evidence="3" id="KW-0472">Membrane</keyword>
<dbReference type="OrthoDB" id="2969353at2"/>
<gene>
    <name evidence="4" type="ORF">AR543_06785</name>
</gene>
<reference evidence="5" key="1">
    <citation type="submission" date="2015-10" db="EMBL/GenBank/DDBJ databases">
        <title>Genome of Paenibacillus bovis sp. nov.</title>
        <authorList>
            <person name="Wu Z."/>
            <person name="Gao C."/>
            <person name="Liu Z."/>
            <person name="Zheng H."/>
        </authorList>
    </citation>
    <scope>NUCLEOTIDE SEQUENCE [LARGE SCALE GENOMIC DNA]</scope>
    <source>
        <strain evidence="5">BD3526</strain>
    </source>
</reference>
<dbReference type="GO" id="GO:0009986">
    <property type="term" value="C:cell surface"/>
    <property type="evidence" value="ECO:0007669"/>
    <property type="project" value="UniProtKB-SubCell"/>
</dbReference>
<evidence type="ECO:0000256" key="3">
    <source>
        <dbReference type="SAM" id="Phobius"/>
    </source>
</evidence>
<feature type="transmembrane region" description="Helical" evidence="3">
    <location>
        <begin position="20"/>
        <end position="41"/>
    </location>
</feature>
<dbReference type="AlphaFoldDB" id="A0A172ZDL1"/>
<dbReference type="KEGG" id="pbv:AR543_06785"/>
<evidence type="ECO:0000313" key="5">
    <source>
        <dbReference type="Proteomes" id="UP000078148"/>
    </source>
</evidence>